<feature type="chain" id="PRO_5023142230" description="Lipoprotein" evidence="1">
    <location>
        <begin position="24"/>
        <end position="222"/>
    </location>
</feature>
<name>A0A5B8W1V4_9SPHI</name>
<evidence type="ECO:0000313" key="3">
    <source>
        <dbReference type="Proteomes" id="UP000321362"/>
    </source>
</evidence>
<dbReference type="OrthoDB" id="1494315at2"/>
<keyword evidence="3" id="KW-1185">Reference proteome</keyword>
<dbReference type="AlphaFoldDB" id="A0A5B8W1V4"/>
<dbReference type="EMBL" id="CP042437">
    <property type="protein sequence ID" value="QEC76298.1"/>
    <property type="molecule type" value="Genomic_DNA"/>
</dbReference>
<gene>
    <name evidence="2" type="ORF">FSB76_10205</name>
</gene>
<keyword evidence="1" id="KW-0732">Signal</keyword>
<dbReference type="KEGG" id="mgk:FSB76_10205"/>
<dbReference type="RefSeq" id="WP_147053475.1">
    <property type="nucleotide sequence ID" value="NZ_CP042437.1"/>
</dbReference>
<proteinExistence type="predicted"/>
<protein>
    <recommendedName>
        <fullName evidence="4">Lipoprotein</fullName>
    </recommendedName>
</protein>
<evidence type="ECO:0008006" key="4">
    <source>
        <dbReference type="Google" id="ProtNLM"/>
    </source>
</evidence>
<dbReference type="Proteomes" id="UP000321362">
    <property type="component" value="Chromosome"/>
</dbReference>
<feature type="signal peptide" evidence="1">
    <location>
        <begin position="1"/>
        <end position="23"/>
    </location>
</feature>
<reference evidence="2 3" key="1">
    <citation type="journal article" date="2013" name="J. Microbiol.">
        <title>Mucilaginibacter ginsenosidivorax sp. nov., with ginsenoside converting activity isolated from sediment.</title>
        <authorList>
            <person name="Kim J.K."/>
            <person name="Choi T.E."/>
            <person name="Liu Q.M."/>
            <person name="Park H.Y."/>
            <person name="Yi T.H."/>
            <person name="Yoon M.H."/>
            <person name="Kim S.C."/>
            <person name="Im W.T."/>
        </authorList>
    </citation>
    <scope>NUCLEOTIDE SEQUENCE [LARGE SCALE GENOMIC DNA]</scope>
    <source>
        <strain evidence="2 3">KHI28</strain>
    </source>
</reference>
<accession>A0A5B8W1V4</accession>
<dbReference type="PROSITE" id="PS51257">
    <property type="entry name" value="PROKAR_LIPOPROTEIN"/>
    <property type="match status" value="1"/>
</dbReference>
<organism evidence="2 3">
    <name type="scientific">Mucilaginibacter ginsenosidivorax</name>
    <dbReference type="NCBI Taxonomy" id="862126"/>
    <lineage>
        <taxon>Bacteria</taxon>
        <taxon>Pseudomonadati</taxon>
        <taxon>Bacteroidota</taxon>
        <taxon>Sphingobacteriia</taxon>
        <taxon>Sphingobacteriales</taxon>
        <taxon>Sphingobacteriaceae</taxon>
        <taxon>Mucilaginibacter</taxon>
    </lineage>
</organism>
<sequence>MIRNSLIILLATGLLSCNQPAHKQPNADTAKTEAADTTLTDKSIVDDSAADKLISSDTSTMGTVATDRLILPGKGIGHILIDQDLELALKQLGKPDSSDAAMGSSLMVWFAKHNTKDYRTSIYSHRNMGGKDESISRVQKILVTSPWFKTAGHLGVGATLDAVKKDYSLKPVNRYKANGHDVQVYTDADKGISFEIDDVTKKCVAVVVHKAHEAASAYINMH</sequence>
<evidence type="ECO:0000313" key="2">
    <source>
        <dbReference type="EMBL" id="QEC76298.1"/>
    </source>
</evidence>
<evidence type="ECO:0000256" key="1">
    <source>
        <dbReference type="SAM" id="SignalP"/>
    </source>
</evidence>